<dbReference type="Proteomes" id="UP000054498">
    <property type="component" value="Unassembled WGS sequence"/>
</dbReference>
<reference evidence="4 5" key="1">
    <citation type="journal article" date="2013" name="BMC Genomics">
        <title>Reconstruction of the lipid metabolism for the microalga Monoraphidium neglectum from its genome sequence reveals characteristics suitable for biofuel production.</title>
        <authorList>
            <person name="Bogen C."/>
            <person name="Al-Dilaimi A."/>
            <person name="Albersmeier A."/>
            <person name="Wichmann J."/>
            <person name="Grundmann M."/>
            <person name="Rupp O."/>
            <person name="Lauersen K.J."/>
            <person name="Blifernez-Klassen O."/>
            <person name="Kalinowski J."/>
            <person name="Goesmann A."/>
            <person name="Mussgnug J.H."/>
            <person name="Kruse O."/>
        </authorList>
    </citation>
    <scope>NUCLEOTIDE SEQUENCE [LARGE SCALE GENOMIC DNA]</scope>
    <source>
        <strain evidence="4 5">SAG 48.87</strain>
    </source>
</reference>
<feature type="domain" description="Malic enzyme N-terminal" evidence="3">
    <location>
        <begin position="1"/>
        <end position="61"/>
    </location>
</feature>
<dbReference type="SMART" id="SM01274">
    <property type="entry name" value="malic"/>
    <property type="match status" value="1"/>
</dbReference>
<dbReference type="InterPro" id="IPR037062">
    <property type="entry name" value="Malic_N_dom_sf"/>
</dbReference>
<sequence length="255" mass="27396">MEGKAVLFKKFADLDAFDIEVAEEDPKKLVDIVVALEPTFGGINLEDIKSPECFYVERECQRRMAIPVFHDDQHGTAIVAGAGLINAMELVGKDMADVRVTVCGCGAAGYSCAKQFLALGIRRDNLLAVDVKGVVYAGREDITPDNYLYDVAANTDKRTLQEAVEGADVFLGLSAGNLLTPEMLLTMARDPVVFACANPVPEIDPDLAVATRADVIVATGRSDFPNQINNGVCARVRACVCVCVCARTRTCECAS</sequence>
<dbReference type="SMART" id="SM00919">
    <property type="entry name" value="Malic_M"/>
    <property type="match status" value="1"/>
</dbReference>
<accession>A0A0D2IWC4</accession>
<dbReference type="STRING" id="145388.A0A0D2IWC4"/>
<dbReference type="Gene3D" id="3.40.50.720">
    <property type="entry name" value="NAD(P)-binding Rossmann-like Domain"/>
    <property type="match status" value="1"/>
</dbReference>
<dbReference type="AlphaFoldDB" id="A0A0D2IWC4"/>
<dbReference type="EMBL" id="KK105803">
    <property type="protein sequence ID" value="KIY92252.1"/>
    <property type="molecule type" value="Genomic_DNA"/>
</dbReference>
<evidence type="ECO:0000256" key="1">
    <source>
        <dbReference type="ARBA" id="ARBA00023002"/>
    </source>
</evidence>
<dbReference type="OrthoDB" id="564985at2759"/>
<protein>
    <submittedName>
        <fullName evidence="4">Malate dehydrogenase (Oxaloacetate-decarboxylating)(NADP+)</fullName>
        <ecNumber evidence="4">1.1.1.40</ecNumber>
    </submittedName>
</protein>
<evidence type="ECO:0000313" key="4">
    <source>
        <dbReference type="EMBL" id="KIY92252.1"/>
    </source>
</evidence>
<organism evidence="4 5">
    <name type="scientific">Monoraphidium neglectum</name>
    <dbReference type="NCBI Taxonomy" id="145388"/>
    <lineage>
        <taxon>Eukaryota</taxon>
        <taxon>Viridiplantae</taxon>
        <taxon>Chlorophyta</taxon>
        <taxon>core chlorophytes</taxon>
        <taxon>Chlorophyceae</taxon>
        <taxon>CS clade</taxon>
        <taxon>Sphaeropleales</taxon>
        <taxon>Selenastraceae</taxon>
        <taxon>Monoraphidium</taxon>
    </lineage>
</organism>
<dbReference type="EC" id="1.1.1.40" evidence="4"/>
<dbReference type="PANTHER" id="PTHR43237:SF4">
    <property type="entry name" value="NADP-DEPENDENT MALIC ENZYME"/>
    <property type="match status" value="1"/>
</dbReference>
<gene>
    <name evidence="4" type="ORF">MNEG_15711</name>
</gene>
<feature type="domain" description="Malic enzyme NAD-binding" evidence="2">
    <location>
        <begin position="73"/>
        <end position="249"/>
    </location>
</feature>
<keyword evidence="1 4" id="KW-0560">Oxidoreductase</keyword>
<dbReference type="GeneID" id="25733400"/>
<evidence type="ECO:0000259" key="3">
    <source>
        <dbReference type="SMART" id="SM01274"/>
    </source>
</evidence>
<dbReference type="InterPro" id="IPR012301">
    <property type="entry name" value="Malic_N_dom"/>
</dbReference>
<dbReference type="SUPFAM" id="SSF53223">
    <property type="entry name" value="Aminoacid dehydrogenase-like, N-terminal domain"/>
    <property type="match status" value="1"/>
</dbReference>
<dbReference type="InterPro" id="IPR012302">
    <property type="entry name" value="Malic_NAD-bd"/>
</dbReference>
<dbReference type="GO" id="GO:0051287">
    <property type="term" value="F:NAD binding"/>
    <property type="evidence" value="ECO:0007669"/>
    <property type="project" value="InterPro"/>
</dbReference>
<evidence type="ECO:0000259" key="2">
    <source>
        <dbReference type="SMART" id="SM00919"/>
    </source>
</evidence>
<dbReference type="InterPro" id="IPR051674">
    <property type="entry name" value="Malate_Decarboxylase"/>
</dbReference>
<dbReference type="KEGG" id="mng:MNEG_15711"/>
<evidence type="ECO:0000313" key="5">
    <source>
        <dbReference type="Proteomes" id="UP000054498"/>
    </source>
</evidence>
<dbReference type="PANTHER" id="PTHR43237">
    <property type="entry name" value="NADP-DEPENDENT MALIC ENZYME"/>
    <property type="match status" value="1"/>
</dbReference>
<dbReference type="Pfam" id="PF03949">
    <property type="entry name" value="Malic_M"/>
    <property type="match status" value="1"/>
</dbReference>
<dbReference type="Gene3D" id="3.40.50.10380">
    <property type="entry name" value="Malic enzyme, N-terminal domain"/>
    <property type="match status" value="1"/>
</dbReference>
<dbReference type="RefSeq" id="XP_013891272.1">
    <property type="nucleotide sequence ID" value="XM_014035818.1"/>
</dbReference>
<dbReference type="InterPro" id="IPR046346">
    <property type="entry name" value="Aminoacid_DH-like_N_sf"/>
</dbReference>
<proteinExistence type="predicted"/>
<dbReference type="GO" id="GO:0004473">
    <property type="term" value="F:malate dehydrogenase (decarboxylating) (NADP+) activity"/>
    <property type="evidence" value="ECO:0007669"/>
    <property type="project" value="UniProtKB-EC"/>
</dbReference>
<name>A0A0D2IWC4_9CHLO</name>
<dbReference type="SUPFAM" id="SSF51735">
    <property type="entry name" value="NAD(P)-binding Rossmann-fold domains"/>
    <property type="match status" value="1"/>
</dbReference>
<dbReference type="InterPro" id="IPR036291">
    <property type="entry name" value="NAD(P)-bd_dom_sf"/>
</dbReference>
<keyword evidence="5" id="KW-1185">Reference proteome</keyword>